<evidence type="ECO:0000313" key="2">
    <source>
        <dbReference type="EMBL" id="VDM72652.1"/>
    </source>
</evidence>
<reference evidence="2 3" key="1">
    <citation type="submission" date="2018-11" db="EMBL/GenBank/DDBJ databases">
        <authorList>
            <consortium name="Pathogen Informatics"/>
        </authorList>
    </citation>
    <scope>NUCLEOTIDE SEQUENCE [LARGE SCALE GENOMIC DNA]</scope>
</reference>
<feature type="compositionally biased region" description="Polar residues" evidence="1">
    <location>
        <begin position="40"/>
        <end position="54"/>
    </location>
</feature>
<accession>A0A3P7KZQ0</accession>
<name>A0A3P7KZQ0_STRVU</name>
<gene>
    <name evidence="2" type="ORF">SVUK_LOCUS7650</name>
</gene>
<keyword evidence="3" id="KW-1185">Reference proteome</keyword>
<dbReference type="Proteomes" id="UP000270094">
    <property type="component" value="Unassembled WGS sequence"/>
</dbReference>
<evidence type="ECO:0000313" key="3">
    <source>
        <dbReference type="Proteomes" id="UP000270094"/>
    </source>
</evidence>
<sequence length="89" mass="9495">MSPNVSDVDEGIDDSDLADSLAAVAENDNEDVFHAHPGTRSLTESSEATPVPSSVAYTDDSILDVIQLPTSAGNREWNGVPTYLYLLQS</sequence>
<dbReference type="EMBL" id="UYYB01026507">
    <property type="protein sequence ID" value="VDM72652.1"/>
    <property type="molecule type" value="Genomic_DNA"/>
</dbReference>
<dbReference type="AlphaFoldDB" id="A0A3P7KZQ0"/>
<organism evidence="2 3">
    <name type="scientific">Strongylus vulgaris</name>
    <name type="common">Blood worm</name>
    <dbReference type="NCBI Taxonomy" id="40348"/>
    <lineage>
        <taxon>Eukaryota</taxon>
        <taxon>Metazoa</taxon>
        <taxon>Ecdysozoa</taxon>
        <taxon>Nematoda</taxon>
        <taxon>Chromadorea</taxon>
        <taxon>Rhabditida</taxon>
        <taxon>Rhabditina</taxon>
        <taxon>Rhabditomorpha</taxon>
        <taxon>Strongyloidea</taxon>
        <taxon>Strongylidae</taxon>
        <taxon>Strongylus</taxon>
    </lineage>
</organism>
<dbReference type="OrthoDB" id="5852289at2759"/>
<proteinExistence type="predicted"/>
<evidence type="ECO:0000256" key="1">
    <source>
        <dbReference type="SAM" id="MobiDB-lite"/>
    </source>
</evidence>
<protein>
    <submittedName>
        <fullName evidence="2">Uncharacterized protein</fullName>
    </submittedName>
</protein>
<feature type="region of interest" description="Disordered" evidence="1">
    <location>
        <begin position="26"/>
        <end position="54"/>
    </location>
</feature>